<reference evidence="2" key="2">
    <citation type="submission" date="2021-04" db="EMBL/GenBank/DDBJ databases">
        <authorList>
            <person name="Gilroy R."/>
        </authorList>
    </citation>
    <scope>NUCLEOTIDE SEQUENCE</scope>
    <source>
        <strain evidence="2">23274</strain>
    </source>
</reference>
<proteinExistence type="predicted"/>
<protein>
    <submittedName>
        <fullName evidence="2">Uncharacterized protein</fullName>
    </submittedName>
</protein>
<dbReference type="EMBL" id="DXFT01000137">
    <property type="protein sequence ID" value="HIX03857.1"/>
    <property type="molecule type" value="Genomic_DNA"/>
</dbReference>
<reference evidence="2" key="1">
    <citation type="journal article" date="2021" name="PeerJ">
        <title>Extensive microbial diversity within the chicken gut microbiome revealed by metagenomics and culture.</title>
        <authorList>
            <person name="Gilroy R."/>
            <person name="Ravi A."/>
            <person name="Getino M."/>
            <person name="Pursley I."/>
            <person name="Horton D.L."/>
            <person name="Alikhan N.F."/>
            <person name="Baker D."/>
            <person name="Gharbi K."/>
            <person name="Hall N."/>
            <person name="Watson M."/>
            <person name="Adriaenssens E.M."/>
            <person name="Foster-Nyarko E."/>
            <person name="Jarju S."/>
            <person name="Secka A."/>
            <person name="Antonio M."/>
            <person name="Oren A."/>
            <person name="Chaudhuri R.R."/>
            <person name="La Ragione R."/>
            <person name="Hildebrand F."/>
            <person name="Pallen M.J."/>
        </authorList>
    </citation>
    <scope>NUCLEOTIDE SEQUENCE</scope>
    <source>
        <strain evidence="2">23274</strain>
    </source>
</reference>
<sequence length="383" mass="43168">MKHSIYQIGWACLLFLATAGATAFGQEASEYRTLKLQGMAEQLAGKGIRISEEGLYPAGGLCSGKQVEMKRDIFGRVGFIGLRLFDATVQTKYASPVYEFIERYFLELLLLADPDAVALKLEEDKVDLTFNGTPYAGGMWNLPDRIAALNANTAFALNADMERYTVGWQLPDGTLKMVFPKQYELIVGADKMEMEKGLMEELARANALPNEMDTVDIAGLEPSPRKGYYIRKGGHYLANEMHSDTYYREIGNGKAVLVFDAALPAESLANLFQEGWCGDDRRVMIQVQHHCYGNRKVEFMLELPQWVAYCKQHKCDVYFGMEQSDGTTLKGTVIVVNPDLGYNHMLYFECAADLFTRLRPHVDAVLYSYVPTHNIKDLFNDYK</sequence>
<evidence type="ECO:0000313" key="3">
    <source>
        <dbReference type="Proteomes" id="UP000824202"/>
    </source>
</evidence>
<organism evidence="2 3">
    <name type="scientific">Candidatus Odoribacter faecigallinarum</name>
    <dbReference type="NCBI Taxonomy" id="2838706"/>
    <lineage>
        <taxon>Bacteria</taxon>
        <taxon>Pseudomonadati</taxon>
        <taxon>Bacteroidota</taxon>
        <taxon>Bacteroidia</taxon>
        <taxon>Bacteroidales</taxon>
        <taxon>Odoribacteraceae</taxon>
        <taxon>Odoribacter</taxon>
    </lineage>
</organism>
<comment type="caution">
    <text evidence="2">The sequence shown here is derived from an EMBL/GenBank/DDBJ whole genome shotgun (WGS) entry which is preliminary data.</text>
</comment>
<feature type="chain" id="PRO_5039390132" evidence="1">
    <location>
        <begin position="24"/>
        <end position="383"/>
    </location>
</feature>
<feature type="signal peptide" evidence="1">
    <location>
        <begin position="1"/>
        <end position="23"/>
    </location>
</feature>
<evidence type="ECO:0000313" key="2">
    <source>
        <dbReference type="EMBL" id="HIX03857.1"/>
    </source>
</evidence>
<evidence type="ECO:0000256" key="1">
    <source>
        <dbReference type="SAM" id="SignalP"/>
    </source>
</evidence>
<dbReference type="Proteomes" id="UP000824202">
    <property type="component" value="Unassembled WGS sequence"/>
</dbReference>
<accession>A0A9D1V0I8</accession>
<keyword evidence="1" id="KW-0732">Signal</keyword>
<dbReference type="AlphaFoldDB" id="A0A9D1V0I8"/>
<name>A0A9D1V0I8_9BACT</name>
<gene>
    <name evidence="2" type="ORF">H9863_07055</name>
</gene>